<evidence type="ECO:0000313" key="4">
    <source>
        <dbReference type="EMBL" id="SHJ19169.1"/>
    </source>
</evidence>
<protein>
    <recommendedName>
        <fullName evidence="6">CARDB protein</fullName>
    </recommendedName>
</protein>
<sequence length="372" mass="38573">MKPITRLTTLLVILLSLCLIPMTSAAGDESGDGQPGTSGSTGSDNGSGTSSGSSTGSGGNSGDGSGGGTQGPAGVSVPRVMVEGFSVEPQVVFAGQEFTVNFSLRNTSTTTRVQNLKVTVASPDTAFLPVGGSSSLFVSRIRAERVSGQSMTFRALPSLEAKPYQLTIAVEYEDALANAYESTETLAIEVNQELRADASIPQVTPEMLTVGQQASMTFTIQNQGKSKLFNAKATIAEGQALAPAEAFIGSIDPGTSGAVDLTVTANEPATGPIDVVVSYEDVTGEPFTFTRQVDLSISEAQPQEEYPGEIPEPEPEPAGFPFLPLVAVVVVVALLVTALLIARAARKRRAAREDAESLAALSGDNLIGDDWQ</sequence>
<dbReference type="PANTHER" id="PTHR35902">
    <property type="entry name" value="S-LAYER DOMAIN-LIKE PROTEIN-RELATED"/>
    <property type="match status" value="1"/>
</dbReference>
<gene>
    <name evidence="4" type="ORF">SAMN02745244_01931</name>
</gene>
<keyword evidence="2" id="KW-0812">Transmembrane</keyword>
<evidence type="ECO:0000313" key="5">
    <source>
        <dbReference type="Proteomes" id="UP000184512"/>
    </source>
</evidence>
<reference evidence="4 5" key="1">
    <citation type="submission" date="2016-11" db="EMBL/GenBank/DDBJ databases">
        <authorList>
            <person name="Jaros S."/>
            <person name="Januszkiewicz K."/>
            <person name="Wedrychowicz H."/>
        </authorList>
    </citation>
    <scope>NUCLEOTIDE SEQUENCE [LARGE SCALE GENOMIC DNA]</scope>
    <source>
        <strain evidence="4 5">DSM 12906</strain>
    </source>
</reference>
<keyword evidence="3" id="KW-0732">Signal</keyword>
<feature type="signal peptide" evidence="3">
    <location>
        <begin position="1"/>
        <end position="26"/>
    </location>
</feature>
<dbReference type="AlphaFoldDB" id="A0A1M6HAP9"/>
<organism evidence="4 5">
    <name type="scientific">Tessaracoccus bendigoensis DSM 12906</name>
    <dbReference type="NCBI Taxonomy" id="1123357"/>
    <lineage>
        <taxon>Bacteria</taxon>
        <taxon>Bacillati</taxon>
        <taxon>Actinomycetota</taxon>
        <taxon>Actinomycetes</taxon>
        <taxon>Propionibacteriales</taxon>
        <taxon>Propionibacteriaceae</taxon>
        <taxon>Tessaracoccus</taxon>
    </lineage>
</organism>
<evidence type="ECO:0000256" key="1">
    <source>
        <dbReference type="SAM" id="MobiDB-lite"/>
    </source>
</evidence>
<name>A0A1M6HAP9_9ACTN</name>
<dbReference type="GO" id="GO:0005975">
    <property type="term" value="P:carbohydrate metabolic process"/>
    <property type="evidence" value="ECO:0007669"/>
    <property type="project" value="UniProtKB-ARBA"/>
</dbReference>
<keyword evidence="2" id="KW-0472">Membrane</keyword>
<keyword evidence="2" id="KW-1133">Transmembrane helix</keyword>
<evidence type="ECO:0008006" key="6">
    <source>
        <dbReference type="Google" id="ProtNLM"/>
    </source>
</evidence>
<accession>A0A1M6HAP9</accession>
<dbReference type="InterPro" id="IPR013783">
    <property type="entry name" value="Ig-like_fold"/>
</dbReference>
<dbReference type="Proteomes" id="UP000184512">
    <property type="component" value="Unassembled WGS sequence"/>
</dbReference>
<dbReference type="PANTHER" id="PTHR35902:SF6">
    <property type="entry name" value="CONSERVED WITHIN P. AEROPHILUM"/>
    <property type="match status" value="1"/>
</dbReference>
<feature type="chain" id="PRO_5039346688" description="CARDB protein" evidence="3">
    <location>
        <begin position="27"/>
        <end position="372"/>
    </location>
</feature>
<proteinExistence type="predicted"/>
<dbReference type="STRING" id="1123357.SAMN02745244_01931"/>
<dbReference type="EMBL" id="FQZG01000031">
    <property type="protein sequence ID" value="SHJ19169.1"/>
    <property type="molecule type" value="Genomic_DNA"/>
</dbReference>
<evidence type="ECO:0000256" key="2">
    <source>
        <dbReference type="SAM" id="Phobius"/>
    </source>
</evidence>
<dbReference type="RefSeq" id="WP_073187582.1">
    <property type="nucleotide sequence ID" value="NZ_FQZG01000031.1"/>
</dbReference>
<evidence type="ECO:0000256" key="3">
    <source>
        <dbReference type="SAM" id="SignalP"/>
    </source>
</evidence>
<feature type="region of interest" description="Disordered" evidence="1">
    <location>
        <begin position="26"/>
        <end position="75"/>
    </location>
</feature>
<feature type="compositionally biased region" description="Low complexity" evidence="1">
    <location>
        <begin position="37"/>
        <end position="54"/>
    </location>
</feature>
<feature type="compositionally biased region" description="Gly residues" evidence="1">
    <location>
        <begin position="55"/>
        <end position="71"/>
    </location>
</feature>
<feature type="transmembrane region" description="Helical" evidence="2">
    <location>
        <begin position="322"/>
        <end position="342"/>
    </location>
</feature>
<dbReference type="Gene3D" id="2.60.40.10">
    <property type="entry name" value="Immunoglobulins"/>
    <property type="match status" value="1"/>
</dbReference>
<dbReference type="OrthoDB" id="3730877at2"/>
<keyword evidence="5" id="KW-1185">Reference proteome</keyword>